<keyword evidence="1" id="KW-1133">Transmembrane helix</keyword>
<keyword evidence="1" id="KW-0812">Transmembrane</keyword>
<feature type="transmembrane region" description="Helical" evidence="1">
    <location>
        <begin position="337"/>
        <end position="360"/>
    </location>
</feature>
<dbReference type="OrthoDB" id="9778250at2"/>
<proteinExistence type="predicted"/>
<feature type="transmembrane region" description="Helical" evidence="1">
    <location>
        <begin position="433"/>
        <end position="449"/>
    </location>
</feature>
<feature type="transmembrane region" description="Helical" evidence="1">
    <location>
        <begin position="510"/>
        <end position="529"/>
    </location>
</feature>
<feature type="domain" description="Peptidase M28" evidence="2">
    <location>
        <begin position="76"/>
        <end position="268"/>
    </location>
</feature>
<dbReference type="SUPFAM" id="SSF53187">
    <property type="entry name" value="Zn-dependent exopeptidases"/>
    <property type="match status" value="1"/>
</dbReference>
<keyword evidence="1" id="KW-0472">Membrane</keyword>
<dbReference type="Proteomes" id="UP000244937">
    <property type="component" value="Chromosome"/>
</dbReference>
<dbReference type="PANTHER" id="PTHR12147">
    <property type="entry name" value="METALLOPEPTIDASE M28 FAMILY MEMBER"/>
    <property type="match status" value="1"/>
</dbReference>
<dbReference type="GO" id="GO:0008235">
    <property type="term" value="F:metalloexopeptidase activity"/>
    <property type="evidence" value="ECO:0007669"/>
    <property type="project" value="InterPro"/>
</dbReference>
<name>A0A2S1SLA9_9FLAO</name>
<dbReference type="PANTHER" id="PTHR12147:SF26">
    <property type="entry name" value="PEPTIDASE M28 DOMAIN-CONTAINING PROTEIN"/>
    <property type="match status" value="1"/>
</dbReference>
<dbReference type="KEGG" id="fpal:HYN49_04460"/>
<dbReference type="Pfam" id="PF04389">
    <property type="entry name" value="Peptidase_M28"/>
    <property type="match status" value="1"/>
</dbReference>
<protein>
    <submittedName>
        <fullName evidence="3">Peptidase M28</fullName>
    </submittedName>
</protein>
<feature type="transmembrane region" description="Helical" evidence="1">
    <location>
        <begin position="304"/>
        <end position="325"/>
    </location>
</feature>
<evidence type="ECO:0000313" key="3">
    <source>
        <dbReference type="EMBL" id="AWI27185.1"/>
    </source>
</evidence>
<dbReference type="EMBL" id="CP029187">
    <property type="protein sequence ID" value="AWI27185.1"/>
    <property type="molecule type" value="Genomic_DNA"/>
</dbReference>
<feature type="transmembrane region" description="Helical" evidence="1">
    <location>
        <begin position="380"/>
        <end position="396"/>
    </location>
</feature>
<accession>A0A2S1SLA9</accession>
<organism evidence="3 4">
    <name type="scientific">Flavobacterium pallidum</name>
    <dbReference type="NCBI Taxonomy" id="2172098"/>
    <lineage>
        <taxon>Bacteria</taxon>
        <taxon>Pseudomonadati</taxon>
        <taxon>Bacteroidota</taxon>
        <taxon>Flavobacteriia</taxon>
        <taxon>Flavobacteriales</taxon>
        <taxon>Flavobacteriaceae</taxon>
        <taxon>Flavobacterium</taxon>
    </lineage>
</organism>
<dbReference type="GO" id="GO:0006508">
    <property type="term" value="P:proteolysis"/>
    <property type="evidence" value="ECO:0007669"/>
    <property type="project" value="InterPro"/>
</dbReference>
<feature type="transmembrane region" description="Helical" evidence="1">
    <location>
        <begin position="484"/>
        <end position="503"/>
    </location>
</feature>
<dbReference type="InterPro" id="IPR007484">
    <property type="entry name" value="Peptidase_M28"/>
</dbReference>
<gene>
    <name evidence="3" type="ORF">HYN49_04460</name>
</gene>
<dbReference type="Gene3D" id="3.40.630.10">
    <property type="entry name" value="Zn peptidases"/>
    <property type="match status" value="1"/>
</dbReference>
<evidence type="ECO:0000313" key="4">
    <source>
        <dbReference type="Proteomes" id="UP000244937"/>
    </source>
</evidence>
<keyword evidence="4" id="KW-1185">Reference proteome</keyword>
<feature type="transmembrane region" description="Helical" evidence="1">
    <location>
        <begin position="456"/>
        <end position="478"/>
    </location>
</feature>
<sequence length="761" mass="84789">MPNSVTDQNLPMSEFSTKRALKIVAEIAEKPHYIGSANHDAVAEYITGELKNLGLETEIQQGYSLTEWGSLTKSKNIIATMKGTGGEKSLLLLSHYDSAPHSKSYGAADDASGVATILEGVRAFLHQKTVHKNDIVILFTDAEEIGLNGAALFVQQHALARNVGAVINFEARGTSGPSYMLMEVNKGNAEMVRHFSESNVPYPACNSLMYSIYKMLPNDTDLTVFRENGKIQGFNFAFIDDHFNYHTQQDDLQHLNPASLAHHGSYLMPLMKHFSDADLASLDTPDDSVYFNIPYGFINYPFSWNFPLFIISIVIFCGLLFVGFGKRVLNGKDIGRGFLVFSGAVFVAGILAFLGWRAILAAYPQYTDIQQGFTYNGHDYIAAFIMLGLAAALWFYRRNIPEMQTMNYAVAPILLWILINGGIASFLPGAGFFIIPTLAALIGFAYFIVTQKTSQFLNVLLAIPALALVAPFLLALPVGLGLKMLYGVVALAVLVFGLMLPVFGTMAAKGRWVVVFLLGSIGFMLHAHMHSGFEPGKAKPNSLLYYYDAEKQKAYWTTYDNKPDEWTKLYLGDHPKKATLLNKDKLYSKYDSDFSWCAEAPLKDLAAPQIDFIKDTIIGNFRYFNIKITPNRKVNRYDIFAAEKMKLYNLKANGIAHLNQKGSLYKRKGKRILSYYVVDNEPLEMAFAVDRNTVFDMSLLESSFDLLENPMFSIAKRPLSTMPSPFVLNDAVAVRMKIKASPRRPEIIAPPIENIRSNAEN</sequence>
<dbReference type="InterPro" id="IPR045175">
    <property type="entry name" value="M28_fam"/>
</dbReference>
<feature type="transmembrane region" description="Helical" evidence="1">
    <location>
        <begin position="408"/>
        <end position="427"/>
    </location>
</feature>
<evidence type="ECO:0000259" key="2">
    <source>
        <dbReference type="Pfam" id="PF04389"/>
    </source>
</evidence>
<evidence type="ECO:0000256" key="1">
    <source>
        <dbReference type="SAM" id="Phobius"/>
    </source>
</evidence>
<reference evidence="3 4" key="1">
    <citation type="submission" date="2018-05" db="EMBL/GenBank/DDBJ databases">
        <title>Genome sequencing of Flavobacterium sp. HYN0049.</title>
        <authorList>
            <person name="Yi H."/>
            <person name="Baek C."/>
        </authorList>
    </citation>
    <scope>NUCLEOTIDE SEQUENCE [LARGE SCALE GENOMIC DNA]</scope>
    <source>
        <strain evidence="3 4">HYN0049</strain>
    </source>
</reference>
<dbReference type="AlphaFoldDB" id="A0A2S1SLA9"/>